<evidence type="ECO:0000259" key="2">
    <source>
        <dbReference type="SMART" id="SM01204"/>
    </source>
</evidence>
<feature type="domain" description="FIST" evidence="1">
    <location>
        <begin position="26"/>
        <end position="218"/>
    </location>
</feature>
<dbReference type="Proteomes" id="UP000627781">
    <property type="component" value="Unassembled WGS sequence"/>
</dbReference>
<dbReference type="Pfam" id="PF08495">
    <property type="entry name" value="FIST"/>
    <property type="match status" value="1"/>
</dbReference>
<proteinExistence type="predicted"/>
<dbReference type="PANTHER" id="PTHR40252:SF2">
    <property type="entry name" value="BLR0328 PROTEIN"/>
    <property type="match status" value="1"/>
</dbReference>
<feature type="domain" description="FIST C-domain" evidence="2">
    <location>
        <begin position="219"/>
        <end position="349"/>
    </location>
</feature>
<dbReference type="Pfam" id="PF10442">
    <property type="entry name" value="FIST_C"/>
    <property type="match status" value="1"/>
</dbReference>
<dbReference type="EMBL" id="JACSRA010000016">
    <property type="protein sequence ID" value="MBD7911871.1"/>
    <property type="molecule type" value="Genomic_DNA"/>
</dbReference>
<dbReference type="InterPro" id="IPR013702">
    <property type="entry name" value="FIST_domain_N"/>
</dbReference>
<sequence length="362" mass="40119">MKDYIGVGYGDDIQKSIEEATAGLNDSKIIFVFAEASKFKEVVGLVGQKYPSAIVIGTTGYSFANRNIVKDNVVVWAMKSGVEVEAGVLQSVKTFPIKDIKPLEDSVKRIDAGNDNTVCMEFCTGSEEKIVSTLSSAISKKNIPLIGGTAQGADRDGVKCVSLNGEIYNDACVYVLIKNTDGKVKVYSENIYKVKSENFVATKVDVENRRILELNRKSAAKVYCETLGITKDEISNYVLTNPLARVIGKEEFLTAIKLVGENGDLSCFKRINQNDVLNILELIDYKEAINNTLKRIKDDFSNISSIFSVNCIYRFMLFESRNFTGEYAQMMSSIGQHIGIIGEGEQYNKQHVNQTMVCVVFE</sequence>
<keyword evidence="4" id="KW-1185">Reference proteome</keyword>
<dbReference type="InterPro" id="IPR019494">
    <property type="entry name" value="FIST_C"/>
</dbReference>
<accession>A0ABR8PUM7</accession>
<dbReference type="RefSeq" id="WP_143317655.1">
    <property type="nucleotide sequence ID" value="NZ_JACSRA010000016.1"/>
</dbReference>
<name>A0ABR8PUM7_9CLOT</name>
<evidence type="ECO:0000313" key="4">
    <source>
        <dbReference type="Proteomes" id="UP000627781"/>
    </source>
</evidence>
<comment type="caution">
    <text evidence="3">The sequence shown here is derived from an EMBL/GenBank/DDBJ whole genome shotgun (WGS) entry which is preliminary data.</text>
</comment>
<evidence type="ECO:0000259" key="1">
    <source>
        <dbReference type="SMART" id="SM00897"/>
    </source>
</evidence>
<dbReference type="SMART" id="SM00897">
    <property type="entry name" value="FIST"/>
    <property type="match status" value="1"/>
</dbReference>
<dbReference type="PANTHER" id="PTHR40252">
    <property type="entry name" value="BLR0328 PROTEIN"/>
    <property type="match status" value="1"/>
</dbReference>
<evidence type="ECO:0000313" key="3">
    <source>
        <dbReference type="EMBL" id="MBD7911871.1"/>
    </source>
</evidence>
<organism evidence="3 4">
    <name type="scientific">Clostridium cibarium</name>
    <dbReference type="NCBI Taxonomy" id="2762247"/>
    <lineage>
        <taxon>Bacteria</taxon>
        <taxon>Bacillati</taxon>
        <taxon>Bacillota</taxon>
        <taxon>Clostridia</taxon>
        <taxon>Eubacteriales</taxon>
        <taxon>Clostridiaceae</taxon>
        <taxon>Clostridium</taxon>
    </lineage>
</organism>
<protein>
    <submittedName>
        <fullName evidence="3">FIST C-terminal domain-containing protein</fullName>
    </submittedName>
</protein>
<gene>
    <name evidence="3" type="ORF">H9661_10920</name>
</gene>
<dbReference type="SMART" id="SM01204">
    <property type="entry name" value="FIST_C"/>
    <property type="match status" value="1"/>
</dbReference>
<reference evidence="3 4" key="1">
    <citation type="submission" date="2020-08" db="EMBL/GenBank/DDBJ databases">
        <title>A Genomic Blueprint of the Chicken Gut Microbiome.</title>
        <authorList>
            <person name="Gilroy R."/>
            <person name="Ravi A."/>
            <person name="Getino M."/>
            <person name="Pursley I."/>
            <person name="Horton D.L."/>
            <person name="Alikhan N.-F."/>
            <person name="Baker D."/>
            <person name="Gharbi K."/>
            <person name="Hall N."/>
            <person name="Watson M."/>
            <person name="Adriaenssens E.M."/>
            <person name="Foster-Nyarko E."/>
            <person name="Jarju S."/>
            <person name="Secka A."/>
            <person name="Antonio M."/>
            <person name="Oren A."/>
            <person name="Chaudhuri R."/>
            <person name="La Ragione R.M."/>
            <person name="Hildebrand F."/>
            <person name="Pallen M.J."/>
        </authorList>
    </citation>
    <scope>NUCLEOTIDE SEQUENCE [LARGE SCALE GENOMIC DNA]</scope>
    <source>
        <strain evidence="3 4">Sa3CVN1</strain>
    </source>
</reference>